<protein>
    <submittedName>
        <fullName evidence="2">Type II secretion system protein</fullName>
    </submittedName>
</protein>
<keyword evidence="1" id="KW-0472">Membrane</keyword>
<accession>A0A4Y9S492</accession>
<name>A0A4Y9S492_9BURK</name>
<dbReference type="EMBL" id="SPVF01000240">
    <property type="protein sequence ID" value="TFW14826.1"/>
    <property type="molecule type" value="Genomic_DNA"/>
</dbReference>
<organism evidence="2 3">
    <name type="scientific">Zemynaea arenosa</name>
    <dbReference type="NCBI Taxonomy" id="2561931"/>
    <lineage>
        <taxon>Bacteria</taxon>
        <taxon>Pseudomonadati</taxon>
        <taxon>Pseudomonadota</taxon>
        <taxon>Betaproteobacteria</taxon>
        <taxon>Burkholderiales</taxon>
        <taxon>Oxalobacteraceae</taxon>
        <taxon>Telluria group</taxon>
        <taxon>Zemynaea</taxon>
    </lineage>
</organism>
<dbReference type="Proteomes" id="UP000298438">
    <property type="component" value="Unassembled WGS sequence"/>
</dbReference>
<sequence>MPRSDRQSGQALLILVAVIGLGAASLFMSAMGSPRLDSAREQRTMAALQEAREALIGFAVTHGRLPRPAISATDGNENPAPCVSEAACTGLLPWTTLGVPRTDAWGKLLRYSVTPVYTSAPLQRTSAVATKTVLTRVGGGQIVYRAGNPDCTLGSPCEAAVVYSNGRNNFGINAAGIVQANGSQGNVDEAANNVATLNFMVRPTTDDARAPGGPFDDLLVWIDPQQLYAPMAQARVLP</sequence>
<evidence type="ECO:0000313" key="2">
    <source>
        <dbReference type="EMBL" id="TFW14826.1"/>
    </source>
</evidence>
<dbReference type="AlphaFoldDB" id="A0A4Y9S492"/>
<feature type="transmembrane region" description="Helical" evidence="1">
    <location>
        <begin position="12"/>
        <end position="32"/>
    </location>
</feature>
<keyword evidence="1" id="KW-0812">Transmembrane</keyword>
<reference evidence="2 3" key="1">
    <citation type="submission" date="2019-03" db="EMBL/GenBank/DDBJ databases">
        <title>Draft Genome Sequence of Massilia arenosa sp. nov., a Novel Massilia Species Isolated from a Sandy-loam Maize Soil.</title>
        <authorList>
            <person name="Raths R."/>
            <person name="Peta V."/>
            <person name="Bucking H."/>
        </authorList>
    </citation>
    <scope>NUCLEOTIDE SEQUENCE [LARGE SCALE GENOMIC DNA]</scope>
    <source>
        <strain evidence="2 3">MC02</strain>
    </source>
</reference>
<keyword evidence="3" id="KW-1185">Reference proteome</keyword>
<proteinExistence type="predicted"/>
<dbReference type="OrthoDB" id="6038212at2"/>
<evidence type="ECO:0000256" key="1">
    <source>
        <dbReference type="SAM" id="Phobius"/>
    </source>
</evidence>
<gene>
    <name evidence="2" type="ORF">E4L96_18830</name>
</gene>
<comment type="caution">
    <text evidence="2">The sequence shown here is derived from an EMBL/GenBank/DDBJ whole genome shotgun (WGS) entry which is preliminary data.</text>
</comment>
<evidence type="ECO:0000313" key="3">
    <source>
        <dbReference type="Proteomes" id="UP000298438"/>
    </source>
</evidence>
<dbReference type="RefSeq" id="WP_135208753.1">
    <property type="nucleotide sequence ID" value="NZ_SPVF01000240.1"/>
</dbReference>
<keyword evidence="1" id="KW-1133">Transmembrane helix</keyword>